<comment type="subcellular location">
    <subcellularLocation>
        <location evidence="1">Nucleus envelope</location>
    </subcellularLocation>
    <subcellularLocation>
        <location evidence="4">Nucleus</location>
        <location evidence="4">Nuclear pore complex</location>
    </subcellularLocation>
</comment>
<gene>
    <name evidence="5" type="ORF">FA13DRAFT_1052963</name>
</gene>
<dbReference type="PANTHER" id="PTHR11225:SF4">
    <property type="entry name" value="NUCLEAR PORE COMPLEX PROTEIN NUP93"/>
    <property type="match status" value="1"/>
</dbReference>
<dbReference type="GO" id="GO:0016973">
    <property type="term" value="P:poly(A)+ mRNA export from nucleus"/>
    <property type="evidence" value="ECO:0007669"/>
    <property type="project" value="TreeGrafter"/>
</dbReference>
<evidence type="ECO:0000313" key="5">
    <source>
        <dbReference type="EMBL" id="TEB26332.1"/>
    </source>
</evidence>
<accession>A0A4Y7SWW8</accession>
<keyword evidence="4" id="KW-0906">Nuclear pore complex</keyword>
<evidence type="ECO:0000256" key="2">
    <source>
        <dbReference type="ARBA" id="ARBA00010186"/>
    </source>
</evidence>
<keyword evidence="4" id="KW-0811">Translocation</keyword>
<proteinExistence type="inferred from homology"/>
<dbReference type="OrthoDB" id="1918363at2759"/>
<evidence type="ECO:0000256" key="1">
    <source>
        <dbReference type="ARBA" id="ARBA00004259"/>
    </source>
</evidence>
<evidence type="ECO:0000256" key="4">
    <source>
        <dbReference type="RuleBase" id="RU364035"/>
    </source>
</evidence>
<dbReference type="GO" id="GO:0006606">
    <property type="term" value="P:protein import into nucleus"/>
    <property type="evidence" value="ECO:0007669"/>
    <property type="project" value="TreeGrafter"/>
</dbReference>
<keyword evidence="4" id="KW-0509">mRNA transport</keyword>
<dbReference type="GO" id="GO:0005643">
    <property type="term" value="C:nuclear pore"/>
    <property type="evidence" value="ECO:0007669"/>
    <property type="project" value="UniProtKB-SubCell"/>
</dbReference>
<dbReference type="Proteomes" id="UP000298030">
    <property type="component" value="Unassembled WGS sequence"/>
</dbReference>
<sequence>MATELSSLLTASKGLTSHLSRPDLPSVKLSLDQIEALSRRLVSRQPGSSADAEKANYLLAQAHVDVSSLSQSIAHLNPATTFSPLQPLLDTDVAGYLRVAHEQNLISTIEESRKETQDGFYRTLEERSQRDWETKKRRVFEELGGKSPSIGSVVAGERSGGMDLRASTLGRSVLGSSVNGSNISLAMQSKMMAYDRVITDLNSARLRGISYPVVHALIDASIQTTSDPRQTQTTQLFHILSKITVEPPSLPPIEHAGAHILNTPLFSRKFARAYLADPTSQQAMLLRAQIASGARRALEEQYYDVLLRTVSAHAGEARLGGDPSISNKVRAFLAVRYYRGGEWEGGVEIVAGQPIWAKLFYLVRTGYVEEAVREAERMSGAIEGREPGFVGIFRTWLESIERRLPKAQRDHLQAVYNAHMLHSSTVDPFKLALYKLMGKIDPNRRSVAQVTTTTEDWLWFQLAMVDEDDPATSLRTLADVLLGYGERHFDGPPGQANSKRGVWASVLLMCGEFERAVAALWDHPETEIEAVHLAIALAYHGLLRVPSRSETSDMSPLSLSPASPPALSLPTLIWRYIRQFVKMDSKEALQYIYTLTLSSDAPGPIGKEQVDAAWDLTRRVVVLADSGPGWEELVGGFRVDGTRFAGVIEQNASLLALTDKESYSREILERSAKHSLENDRVTEAIKLYNLAGDYSTVVSCLAVALGQAIAAEQGGARDGKTHELERTASDILRHYERTGRAVGREREAVVRLLKIREAVEAKERGKWDLALDLMESTGLIPLSGDITKITRQAEEFRELHESLQRNLQTYLVLTMDALAGICQRTKSAGVADATRQLTLNTIRKKSRSLMIFGGILKYRMSPDIYSYLARLDVEIAL</sequence>
<dbReference type="AlphaFoldDB" id="A0A4Y7SWW8"/>
<dbReference type="EMBL" id="QPFP01000049">
    <property type="protein sequence ID" value="TEB26332.1"/>
    <property type="molecule type" value="Genomic_DNA"/>
</dbReference>
<keyword evidence="4" id="KW-0653">Protein transport</keyword>
<evidence type="ECO:0000256" key="3">
    <source>
        <dbReference type="ARBA" id="ARBA00023242"/>
    </source>
</evidence>
<dbReference type="InterPro" id="IPR007231">
    <property type="entry name" value="Nucleoporin_int_Nup93/Nic96"/>
</dbReference>
<dbReference type="STRING" id="71717.A0A4Y7SWW8"/>
<dbReference type="PANTHER" id="PTHR11225">
    <property type="entry name" value="NUCLEAR PORE COMPLEX PROTEIN NUP93 NUCLEOPORIN NUP93 DEAD EYE PROTEIN"/>
    <property type="match status" value="1"/>
</dbReference>
<dbReference type="Pfam" id="PF04097">
    <property type="entry name" value="Nic96"/>
    <property type="match status" value="1"/>
</dbReference>
<reference evidence="5 6" key="1">
    <citation type="journal article" date="2019" name="Nat. Ecol. Evol.">
        <title>Megaphylogeny resolves global patterns of mushroom evolution.</title>
        <authorList>
            <person name="Varga T."/>
            <person name="Krizsan K."/>
            <person name="Foldi C."/>
            <person name="Dima B."/>
            <person name="Sanchez-Garcia M."/>
            <person name="Sanchez-Ramirez S."/>
            <person name="Szollosi G.J."/>
            <person name="Szarkandi J.G."/>
            <person name="Papp V."/>
            <person name="Albert L."/>
            <person name="Andreopoulos W."/>
            <person name="Angelini C."/>
            <person name="Antonin V."/>
            <person name="Barry K.W."/>
            <person name="Bougher N.L."/>
            <person name="Buchanan P."/>
            <person name="Buyck B."/>
            <person name="Bense V."/>
            <person name="Catcheside P."/>
            <person name="Chovatia M."/>
            <person name="Cooper J."/>
            <person name="Damon W."/>
            <person name="Desjardin D."/>
            <person name="Finy P."/>
            <person name="Geml J."/>
            <person name="Haridas S."/>
            <person name="Hughes K."/>
            <person name="Justo A."/>
            <person name="Karasinski D."/>
            <person name="Kautmanova I."/>
            <person name="Kiss B."/>
            <person name="Kocsube S."/>
            <person name="Kotiranta H."/>
            <person name="LaButti K.M."/>
            <person name="Lechner B.E."/>
            <person name="Liimatainen K."/>
            <person name="Lipzen A."/>
            <person name="Lukacs Z."/>
            <person name="Mihaltcheva S."/>
            <person name="Morgado L.N."/>
            <person name="Niskanen T."/>
            <person name="Noordeloos M.E."/>
            <person name="Ohm R.A."/>
            <person name="Ortiz-Santana B."/>
            <person name="Ovrebo C."/>
            <person name="Racz N."/>
            <person name="Riley R."/>
            <person name="Savchenko A."/>
            <person name="Shiryaev A."/>
            <person name="Soop K."/>
            <person name="Spirin V."/>
            <person name="Szebenyi C."/>
            <person name="Tomsovsky M."/>
            <person name="Tulloss R.E."/>
            <person name="Uehling J."/>
            <person name="Grigoriev I.V."/>
            <person name="Vagvolgyi C."/>
            <person name="Papp T."/>
            <person name="Martin F.M."/>
            <person name="Miettinen O."/>
            <person name="Hibbett D.S."/>
            <person name="Nagy L.G."/>
        </authorList>
    </citation>
    <scope>NUCLEOTIDE SEQUENCE [LARGE SCALE GENOMIC DNA]</scope>
    <source>
        <strain evidence="5 6">FP101781</strain>
    </source>
</reference>
<dbReference type="GO" id="GO:0017056">
    <property type="term" value="F:structural constituent of nuclear pore"/>
    <property type="evidence" value="ECO:0007669"/>
    <property type="project" value="InterPro"/>
</dbReference>
<keyword evidence="4" id="KW-0813">Transport</keyword>
<name>A0A4Y7SWW8_COPMI</name>
<organism evidence="5 6">
    <name type="scientific">Coprinellus micaceus</name>
    <name type="common">Glistening ink-cap mushroom</name>
    <name type="synonym">Coprinus micaceus</name>
    <dbReference type="NCBI Taxonomy" id="71717"/>
    <lineage>
        <taxon>Eukaryota</taxon>
        <taxon>Fungi</taxon>
        <taxon>Dikarya</taxon>
        <taxon>Basidiomycota</taxon>
        <taxon>Agaricomycotina</taxon>
        <taxon>Agaricomycetes</taxon>
        <taxon>Agaricomycetidae</taxon>
        <taxon>Agaricales</taxon>
        <taxon>Agaricineae</taxon>
        <taxon>Psathyrellaceae</taxon>
        <taxon>Coprinellus</taxon>
    </lineage>
</organism>
<evidence type="ECO:0000313" key="6">
    <source>
        <dbReference type="Proteomes" id="UP000298030"/>
    </source>
</evidence>
<comment type="similarity">
    <text evidence="2 4">Belongs to the nucleoporin interacting component (NIC) family.</text>
</comment>
<comment type="caution">
    <text evidence="5">The sequence shown here is derived from an EMBL/GenBank/DDBJ whole genome shotgun (WGS) entry which is preliminary data.</text>
</comment>
<protein>
    <recommendedName>
        <fullName evidence="4">Nuclear pore protein</fullName>
    </recommendedName>
</protein>
<keyword evidence="6" id="KW-1185">Reference proteome</keyword>
<keyword evidence="3 4" id="KW-0539">Nucleus</keyword>
<keyword evidence="4" id="KW-0472">Membrane</keyword>